<gene>
    <name evidence="1" type="ORF">QFC19_006153</name>
</gene>
<reference evidence="1" key="1">
    <citation type="submission" date="2023-04" db="EMBL/GenBank/DDBJ databases">
        <title>Draft Genome sequencing of Naganishia species isolated from polar environments using Oxford Nanopore Technology.</title>
        <authorList>
            <person name="Leo P."/>
            <person name="Venkateswaran K."/>
        </authorList>
    </citation>
    <scope>NUCLEOTIDE SEQUENCE</scope>
    <source>
        <strain evidence="1">MNA-CCFEE 5261</strain>
    </source>
</reference>
<proteinExistence type="predicted"/>
<protein>
    <submittedName>
        <fullName evidence="1">Uncharacterized protein</fullName>
    </submittedName>
</protein>
<organism evidence="1 2">
    <name type="scientific">Naganishia cerealis</name>
    <dbReference type="NCBI Taxonomy" id="610337"/>
    <lineage>
        <taxon>Eukaryota</taxon>
        <taxon>Fungi</taxon>
        <taxon>Dikarya</taxon>
        <taxon>Basidiomycota</taxon>
        <taxon>Agaricomycotina</taxon>
        <taxon>Tremellomycetes</taxon>
        <taxon>Filobasidiales</taxon>
        <taxon>Filobasidiaceae</taxon>
        <taxon>Naganishia</taxon>
    </lineage>
</organism>
<evidence type="ECO:0000313" key="1">
    <source>
        <dbReference type="EMBL" id="KAJ9099103.1"/>
    </source>
</evidence>
<comment type="caution">
    <text evidence="1">The sequence shown here is derived from an EMBL/GenBank/DDBJ whole genome shotgun (WGS) entry which is preliminary data.</text>
</comment>
<dbReference type="EMBL" id="JASBWR010000071">
    <property type="protein sequence ID" value="KAJ9099103.1"/>
    <property type="molecule type" value="Genomic_DNA"/>
</dbReference>
<name>A0ACC2VIY4_9TREE</name>
<keyword evidence="2" id="KW-1185">Reference proteome</keyword>
<accession>A0ACC2VIY4</accession>
<sequence length="604" mass="68906">MTLNLAKVRDTYFDQLFFKNKKEGDANDVLAKVLLLDRTTTSVVSMCYTQTQLLQQEIVLIELLENQDQLSYMKHMNCIVYIKPTVASISALAKELRNPHFKNYRLFFNNMANKSQLEQIAEADDYELVQRVVELFQDYLTINDNLFTLDIPRDVANPFIEESNCLISLLLSLKKCPIIKFDSNSLSAKKLSSELLYAINSNSNNNLFEDLNKKSDRPPVLLLLDRKCDPITPLLMPWTYQSMIHEIIGIDKNIVQLKLAKEPITLSDSHDVFFKESIYLNYGDLTDKFQKYVEDYKKQTKLSSIENLKTQNLVELKNMLTKFPQFRKLLNNILKHLNIISEIDNHISAQNMWEIGELEQIIASNLESQASIKPRLLSILETSSCSTTNKIKLVLLYMARFHAYSDLETFISRLENPGFTSPPPSASQISLMKSFGKRFNTGGLFETSSHNTNNISNLFNKKISINQLFNSSNNRTQPDNVFMQYIPVLNDILSPIIRPSNQAHETVAKLSTLVPDAVKNQYGNVNSNEPAQDIIVYIKGGVTYEEARLVHELSASNPSINVLLGGDKVLNSSSWLHDLYDATNDEEAHLAERADRKAQLRELL</sequence>
<evidence type="ECO:0000313" key="2">
    <source>
        <dbReference type="Proteomes" id="UP001241377"/>
    </source>
</evidence>
<dbReference type="Proteomes" id="UP001241377">
    <property type="component" value="Unassembled WGS sequence"/>
</dbReference>